<name>A0A813LQG2_POLGL</name>
<reference evidence="1" key="1">
    <citation type="submission" date="2021-02" db="EMBL/GenBank/DDBJ databases">
        <authorList>
            <person name="Dougan E. K."/>
            <person name="Rhodes N."/>
            <person name="Thang M."/>
            <person name="Chan C."/>
        </authorList>
    </citation>
    <scope>NUCLEOTIDE SEQUENCE</scope>
</reference>
<evidence type="ECO:0000313" key="1">
    <source>
        <dbReference type="EMBL" id="CAE8740578.1"/>
    </source>
</evidence>
<evidence type="ECO:0000313" key="2">
    <source>
        <dbReference type="Proteomes" id="UP000626109"/>
    </source>
</evidence>
<accession>A0A813LQG2</accession>
<organism evidence="1 2">
    <name type="scientific">Polarella glacialis</name>
    <name type="common">Dinoflagellate</name>
    <dbReference type="NCBI Taxonomy" id="89957"/>
    <lineage>
        <taxon>Eukaryota</taxon>
        <taxon>Sar</taxon>
        <taxon>Alveolata</taxon>
        <taxon>Dinophyceae</taxon>
        <taxon>Suessiales</taxon>
        <taxon>Suessiaceae</taxon>
        <taxon>Polarella</taxon>
    </lineage>
</organism>
<proteinExistence type="predicted"/>
<feature type="non-terminal residue" evidence="1">
    <location>
        <position position="1"/>
    </location>
</feature>
<sequence>GDTVVAARDLRVRGNVVVRQGGSGYVVGPASSSGRICVQFEQREDQSDNRLNCLVDELRHTLPGGFLAGTRVRCVRQLQVPTTGVSIPTGTSGIVVGPARDSQFRRLLVRFMPCDQEPVEEMVCEPDDVETSIPGNFKRGNAVIATRDLRVGGSVVVREGVLGTVVGPSSSDSQHR</sequence>
<feature type="non-terminal residue" evidence="1">
    <location>
        <position position="176"/>
    </location>
</feature>
<dbReference type="AlphaFoldDB" id="A0A813LQG2"/>
<dbReference type="Proteomes" id="UP000626109">
    <property type="component" value="Unassembled WGS sequence"/>
</dbReference>
<dbReference type="EMBL" id="CAJNNW010037286">
    <property type="protein sequence ID" value="CAE8740578.1"/>
    <property type="molecule type" value="Genomic_DNA"/>
</dbReference>
<comment type="caution">
    <text evidence="1">The sequence shown here is derived from an EMBL/GenBank/DDBJ whole genome shotgun (WGS) entry which is preliminary data.</text>
</comment>
<gene>
    <name evidence="1" type="ORF">PGLA2088_LOCUS50081</name>
</gene>
<protein>
    <submittedName>
        <fullName evidence="1">Uncharacterized protein</fullName>
    </submittedName>
</protein>